<dbReference type="PANTHER" id="PTHR30204">
    <property type="entry name" value="REDOX-CYCLING DRUG-SENSING TRANSCRIPTIONAL ACTIVATOR SOXR"/>
    <property type="match status" value="1"/>
</dbReference>
<dbReference type="Pfam" id="PF13411">
    <property type="entry name" value="MerR_1"/>
    <property type="match status" value="1"/>
</dbReference>
<dbReference type="InterPro" id="IPR036244">
    <property type="entry name" value="TipA-like_antibiotic-bd"/>
</dbReference>
<dbReference type="InterPro" id="IPR009061">
    <property type="entry name" value="DNA-bd_dom_put_sf"/>
</dbReference>
<proteinExistence type="predicted"/>
<evidence type="ECO:0000313" key="4">
    <source>
        <dbReference type="Proteomes" id="UP000031121"/>
    </source>
</evidence>
<dbReference type="Gene3D" id="1.10.1660.10">
    <property type="match status" value="1"/>
</dbReference>
<dbReference type="InterPro" id="IPR012925">
    <property type="entry name" value="TipAS_dom"/>
</dbReference>
<dbReference type="GO" id="GO:0003677">
    <property type="term" value="F:DNA binding"/>
    <property type="evidence" value="ECO:0007669"/>
    <property type="project" value="UniProtKB-KW"/>
</dbReference>
<dbReference type="Pfam" id="PF07739">
    <property type="entry name" value="TipAS"/>
    <property type="match status" value="1"/>
</dbReference>
<keyword evidence="4" id="KW-1185">Reference proteome</keyword>
<evidence type="ECO:0000313" key="3">
    <source>
        <dbReference type="EMBL" id="AJC12534.1"/>
    </source>
</evidence>
<dbReference type="HOGENOM" id="CLU_060077_0_6_11"/>
<dbReference type="SUPFAM" id="SSF89082">
    <property type="entry name" value="Antibiotic binding domain of TipA-like multidrug resistance regulators"/>
    <property type="match status" value="1"/>
</dbReference>
<dbReference type="InterPro" id="IPR047057">
    <property type="entry name" value="MerR_fam"/>
</dbReference>
<sequence length="246" mass="27933">MYLIKEAAAISGVSVRTLHHYDRIGLLVPHKGENGYRYYTEEDLEALQSILFYKYLGFSLSDARDLLERAKADRIGMLEQQLSLLKGEQRRLASLIRTLEKTIRYHKGETTMTTEEKFSGLSWKDGLKYTEEARKRYGDEAIDGALSRQKGREPEVETAFNQVFFALADNLENGLPADAPENLALAETLLGHIRSYAFDCTIEVFGHIGAGYYANPEFRKNIDRFKEGTARYASDAVKAFVERNQG</sequence>
<dbReference type="KEGG" id="cbac:JI75_07520"/>
<protein>
    <submittedName>
        <fullName evidence="3">MerR family transcriptional regulator</fullName>
    </submittedName>
</protein>
<dbReference type="EMBL" id="CP009302">
    <property type="protein sequence ID" value="AJC12534.1"/>
    <property type="molecule type" value="Genomic_DNA"/>
</dbReference>
<name>A0A0A8B5B4_9ACTN</name>
<dbReference type="Gene3D" id="1.10.490.50">
    <property type="entry name" value="Antibiotic binding domain of TipA-like multidrug resistance regulators"/>
    <property type="match status" value="1"/>
</dbReference>
<accession>A0A0A8B5B4</accession>
<evidence type="ECO:0000259" key="2">
    <source>
        <dbReference type="PROSITE" id="PS50937"/>
    </source>
</evidence>
<feature type="domain" description="HTH merR-type" evidence="2">
    <location>
        <begin position="1"/>
        <end position="69"/>
    </location>
</feature>
<dbReference type="AlphaFoldDB" id="A0A0A8B5B4"/>
<dbReference type="InterPro" id="IPR000551">
    <property type="entry name" value="MerR-type_HTH_dom"/>
</dbReference>
<keyword evidence="1" id="KW-0238">DNA-binding</keyword>
<reference evidence="3 4" key="2">
    <citation type="journal article" date="2015" name="Genome Announc.">
        <title>Complete Genome Sequence of Coriobacteriaceae Strain 68-1-3, a Novel Mucus-Degrading Isolate from the Swine Intestinal Tract.</title>
        <authorList>
            <person name="Looft T."/>
            <person name="Bayles D.O."/>
            <person name="Alt D.P."/>
            <person name="Stanton T.B."/>
        </authorList>
    </citation>
    <scope>NUCLEOTIDE SEQUENCE [LARGE SCALE GENOMIC DNA]</scope>
    <source>
        <strain evidence="3 4">68-1-3</strain>
    </source>
</reference>
<dbReference type="CDD" id="cd01106">
    <property type="entry name" value="HTH_TipAL-Mta"/>
    <property type="match status" value="1"/>
</dbReference>
<dbReference type="PROSITE" id="PS50937">
    <property type="entry name" value="HTH_MERR_2"/>
    <property type="match status" value="1"/>
</dbReference>
<gene>
    <name evidence="3" type="ORF">JI75_07520</name>
</gene>
<dbReference type="GO" id="GO:0003700">
    <property type="term" value="F:DNA-binding transcription factor activity"/>
    <property type="evidence" value="ECO:0007669"/>
    <property type="project" value="InterPro"/>
</dbReference>
<dbReference type="SMART" id="SM00422">
    <property type="entry name" value="HTH_MERR"/>
    <property type="match status" value="1"/>
</dbReference>
<dbReference type="SUPFAM" id="SSF46955">
    <property type="entry name" value="Putative DNA-binding domain"/>
    <property type="match status" value="1"/>
</dbReference>
<evidence type="ECO:0000256" key="1">
    <source>
        <dbReference type="ARBA" id="ARBA00023125"/>
    </source>
</evidence>
<organism evidence="3 4">
    <name type="scientific">Berryella intestinalis</name>
    <dbReference type="NCBI Taxonomy" id="1531429"/>
    <lineage>
        <taxon>Bacteria</taxon>
        <taxon>Bacillati</taxon>
        <taxon>Actinomycetota</taxon>
        <taxon>Coriobacteriia</taxon>
        <taxon>Eggerthellales</taxon>
        <taxon>Eggerthellaceae</taxon>
        <taxon>Berryella</taxon>
    </lineage>
</organism>
<dbReference type="Proteomes" id="UP000031121">
    <property type="component" value="Chromosome"/>
</dbReference>
<dbReference type="PANTHER" id="PTHR30204:SF96">
    <property type="entry name" value="CHROMOSOME-ANCHORING PROTEIN RACA"/>
    <property type="match status" value="1"/>
</dbReference>
<dbReference type="RefSeq" id="WP_039690765.1">
    <property type="nucleotide sequence ID" value="NZ_CP009302.1"/>
</dbReference>
<reference evidence="4" key="1">
    <citation type="submission" date="2014-08" db="EMBL/GenBank/DDBJ databases">
        <title>Coriobacteriaceae sp. complete genome.</title>
        <authorList>
            <person name="Looft T."/>
            <person name="Bayles D.O."/>
            <person name="Stanton T.B."/>
        </authorList>
    </citation>
    <scope>NUCLEOTIDE SEQUENCE [LARGE SCALE GENOMIC DNA]</scope>
    <source>
        <strain evidence="4">68-1-3</strain>
    </source>
</reference>
<dbReference type="STRING" id="1531429.JI75_07520"/>
<dbReference type="OrthoDB" id="9809391at2"/>